<dbReference type="Gene3D" id="3.30.70.270">
    <property type="match status" value="1"/>
</dbReference>
<gene>
    <name evidence="5" type="ORF">SAMN05444272_3655</name>
</gene>
<dbReference type="InterPro" id="IPR000160">
    <property type="entry name" value="GGDEF_dom"/>
</dbReference>
<feature type="domain" description="GGDEF" evidence="4">
    <location>
        <begin position="285"/>
        <end position="426"/>
    </location>
</feature>
<evidence type="ECO:0000259" key="2">
    <source>
        <dbReference type="PROSITE" id="PS50883"/>
    </source>
</evidence>
<dbReference type="PANTHER" id="PTHR33121:SF70">
    <property type="entry name" value="SIGNALING PROTEIN YKOW"/>
    <property type="match status" value="1"/>
</dbReference>
<dbReference type="GO" id="GO:0007165">
    <property type="term" value="P:signal transduction"/>
    <property type="evidence" value="ECO:0007669"/>
    <property type="project" value="InterPro"/>
</dbReference>
<dbReference type="SMART" id="SM00052">
    <property type="entry name" value="EAL"/>
    <property type="match status" value="1"/>
</dbReference>
<keyword evidence="1" id="KW-0812">Transmembrane</keyword>
<dbReference type="SMART" id="SM00267">
    <property type="entry name" value="GGDEF"/>
    <property type="match status" value="1"/>
</dbReference>
<dbReference type="CDD" id="cd01949">
    <property type="entry name" value="GGDEF"/>
    <property type="match status" value="1"/>
</dbReference>
<reference evidence="5 6" key="1">
    <citation type="submission" date="2016-11" db="EMBL/GenBank/DDBJ databases">
        <authorList>
            <person name="Jaros S."/>
            <person name="Januszkiewicz K."/>
            <person name="Wedrychowicz H."/>
        </authorList>
    </citation>
    <scope>NUCLEOTIDE SEQUENCE [LARGE SCALE GENOMIC DNA]</scope>
    <source>
        <strain evidence="5 6">DSM 22153</strain>
    </source>
</reference>
<evidence type="ECO:0000313" key="5">
    <source>
        <dbReference type="EMBL" id="SHM97232.1"/>
    </source>
</evidence>
<dbReference type="Pfam" id="PF00990">
    <property type="entry name" value="GGDEF"/>
    <property type="match status" value="1"/>
</dbReference>
<dbReference type="PROSITE" id="PS50885">
    <property type="entry name" value="HAMP"/>
    <property type="match status" value="1"/>
</dbReference>
<feature type="domain" description="EAL" evidence="2">
    <location>
        <begin position="435"/>
        <end position="688"/>
    </location>
</feature>
<evidence type="ECO:0000313" key="6">
    <source>
        <dbReference type="Proteomes" id="UP000186002"/>
    </source>
</evidence>
<dbReference type="CDD" id="cd01948">
    <property type="entry name" value="EAL"/>
    <property type="match status" value="1"/>
</dbReference>
<name>A0A1M7N1L2_9HYPH</name>
<dbReference type="CDD" id="cd06225">
    <property type="entry name" value="HAMP"/>
    <property type="match status" value="1"/>
</dbReference>
<dbReference type="Pfam" id="PF00563">
    <property type="entry name" value="EAL"/>
    <property type="match status" value="1"/>
</dbReference>
<dbReference type="InterPro" id="IPR003660">
    <property type="entry name" value="HAMP_dom"/>
</dbReference>
<dbReference type="Proteomes" id="UP000186002">
    <property type="component" value="Unassembled WGS sequence"/>
</dbReference>
<dbReference type="STRING" id="735517.SAMN05444272_3655"/>
<dbReference type="InterPro" id="IPR029787">
    <property type="entry name" value="Nucleotide_cyclase"/>
</dbReference>
<dbReference type="EMBL" id="FRBW01000004">
    <property type="protein sequence ID" value="SHM97232.1"/>
    <property type="molecule type" value="Genomic_DNA"/>
</dbReference>
<feature type="transmembrane region" description="Helical" evidence="1">
    <location>
        <begin position="175"/>
        <end position="199"/>
    </location>
</feature>
<evidence type="ECO:0000259" key="4">
    <source>
        <dbReference type="PROSITE" id="PS50887"/>
    </source>
</evidence>
<dbReference type="AlphaFoldDB" id="A0A1M7N1L2"/>
<dbReference type="NCBIfam" id="TIGR00254">
    <property type="entry name" value="GGDEF"/>
    <property type="match status" value="1"/>
</dbReference>
<dbReference type="InterPro" id="IPR001633">
    <property type="entry name" value="EAL_dom"/>
</dbReference>
<dbReference type="InterPro" id="IPR043128">
    <property type="entry name" value="Rev_trsase/Diguanyl_cyclase"/>
</dbReference>
<dbReference type="SUPFAM" id="SSF141868">
    <property type="entry name" value="EAL domain-like"/>
    <property type="match status" value="1"/>
</dbReference>
<dbReference type="SUPFAM" id="SSF103190">
    <property type="entry name" value="Sensory domain-like"/>
    <property type="match status" value="1"/>
</dbReference>
<feature type="domain" description="HAMP" evidence="3">
    <location>
        <begin position="199"/>
        <end position="251"/>
    </location>
</feature>
<feature type="transmembrane region" description="Helical" evidence="1">
    <location>
        <begin position="24"/>
        <end position="44"/>
    </location>
</feature>
<accession>A0A1M7N1L2</accession>
<dbReference type="PROSITE" id="PS50883">
    <property type="entry name" value="EAL"/>
    <property type="match status" value="1"/>
</dbReference>
<protein>
    <submittedName>
        <fullName evidence="5">Diguanylate cyclase/phosphodiesterase</fullName>
    </submittedName>
</protein>
<dbReference type="PROSITE" id="PS50887">
    <property type="entry name" value="GGDEF"/>
    <property type="match status" value="1"/>
</dbReference>
<dbReference type="PANTHER" id="PTHR33121">
    <property type="entry name" value="CYCLIC DI-GMP PHOSPHODIESTERASE PDEF"/>
    <property type="match status" value="1"/>
</dbReference>
<dbReference type="InterPro" id="IPR035919">
    <property type="entry name" value="EAL_sf"/>
</dbReference>
<proteinExistence type="predicted"/>
<dbReference type="Gene3D" id="3.20.20.450">
    <property type="entry name" value="EAL domain"/>
    <property type="match status" value="1"/>
</dbReference>
<dbReference type="GO" id="GO:0016020">
    <property type="term" value="C:membrane"/>
    <property type="evidence" value="ECO:0007669"/>
    <property type="project" value="InterPro"/>
</dbReference>
<organism evidence="5 6">
    <name type="scientific">Roseibium suaedae</name>
    <dbReference type="NCBI Taxonomy" id="735517"/>
    <lineage>
        <taxon>Bacteria</taxon>
        <taxon>Pseudomonadati</taxon>
        <taxon>Pseudomonadota</taxon>
        <taxon>Alphaproteobacteria</taxon>
        <taxon>Hyphomicrobiales</taxon>
        <taxon>Stappiaceae</taxon>
        <taxon>Roseibium</taxon>
    </lineage>
</organism>
<dbReference type="SUPFAM" id="SSF55073">
    <property type="entry name" value="Nucleotide cyclase"/>
    <property type="match status" value="1"/>
</dbReference>
<evidence type="ECO:0000259" key="3">
    <source>
        <dbReference type="PROSITE" id="PS50885"/>
    </source>
</evidence>
<keyword evidence="1" id="KW-0472">Membrane</keyword>
<dbReference type="InterPro" id="IPR050706">
    <property type="entry name" value="Cyclic-di-GMP_PDE-like"/>
</dbReference>
<sequence>MNLIAAVRVLREKALQKVFVRSTIYMALMLCLFAFLVSVVTFHFQAGKIREDVEERAFHVAGFVASVVGPDLVRQNVDRLGQLMNQLASKNPIKFARVYSVEGKVIASDEDSSRRVSRRMIDVDVLRSILQGTQITRENDARVEQIQPVFFDGEVIGAVSVVISKDRLQELRFDVILQFGLLILAMCILFLPMVAYLMYRSTHGISRLTQMSNEAAQGFLDPNIPTDTPGEVGELQTAVRTMVTNWSKTIQSVEYLANMDSVTGLPNRLKFENTATQLVEFNPKATGGLLLVDLDRFKAINDTFGHAVGDKLLKLVGERIVTTVTEFCPGKTRSKPLIARFSGDEFTILLPGLNDREVLSELAELILARMSRPFKIDSHSLRTRASIGVAVYPDDGKTESELLQCADLALHRAKLNGRDQMVMFNQSIRDEAQERDRIENSLRMAEENGELEVYYQPKIDMVSGRWVGAEALLRWTHPELGRVSPVKFIPIAEECGLIGPIGEFVLRRSLAQMKELIDEGHDLTVAVNVAPVQLRSPYFTDRTLGILGESGYPLHRLELEITESGVMESPVNIEQQISPIRDEGVRFAIDDFGTGYSSLSNLATMPFDTLKIDRSFVMSMAESEDRRIIVQLILMMAKQLRMQTVAEGIETETQLAALKEWGASYGQGFLWSTPVPFAEFAAKVREQASENALAAKSEPSAA</sequence>
<dbReference type="GO" id="GO:0071111">
    <property type="term" value="F:cyclic-guanylate-specific phosphodiesterase activity"/>
    <property type="evidence" value="ECO:0007669"/>
    <property type="project" value="InterPro"/>
</dbReference>
<dbReference type="InterPro" id="IPR029151">
    <property type="entry name" value="Sensor-like_sf"/>
</dbReference>
<dbReference type="Gene3D" id="6.10.340.10">
    <property type="match status" value="1"/>
</dbReference>
<dbReference type="RefSeq" id="WP_073014737.1">
    <property type="nucleotide sequence ID" value="NZ_FRBW01000004.1"/>
</dbReference>
<keyword evidence="6" id="KW-1185">Reference proteome</keyword>
<dbReference type="OrthoDB" id="9814202at2"/>
<evidence type="ECO:0000256" key="1">
    <source>
        <dbReference type="SAM" id="Phobius"/>
    </source>
</evidence>
<keyword evidence="1" id="KW-1133">Transmembrane helix</keyword>
<dbReference type="SMART" id="SM00304">
    <property type="entry name" value="HAMP"/>
    <property type="match status" value="1"/>
</dbReference>